<evidence type="ECO:0000313" key="8">
    <source>
        <dbReference type="EMBL" id="AIB15910.1"/>
    </source>
</evidence>
<dbReference type="AlphaFoldDB" id="A0A060DTC6"/>
<dbReference type="Proteomes" id="UP000236268">
    <property type="component" value="Unassembled WGS sequence"/>
</dbReference>
<dbReference type="GO" id="GO:0016878">
    <property type="term" value="F:acid-thiol ligase activity"/>
    <property type="evidence" value="ECO:0007669"/>
    <property type="project" value="UniProtKB-ARBA"/>
</dbReference>
<evidence type="ECO:0000256" key="4">
    <source>
        <dbReference type="ARBA" id="ARBA00066616"/>
    </source>
</evidence>
<reference evidence="10 12" key="2">
    <citation type="submission" date="2018-01" db="EMBL/GenBank/DDBJ databases">
        <title>Whole genome sequence of Azospirillum brasilense REC3 isolated from strawberry roots.</title>
        <authorList>
            <person name="Fontana C.A."/>
            <person name="Salazar S.M."/>
            <person name="Bassi D."/>
            <person name="Puglisi E."/>
            <person name="Lovaisa N.C."/>
            <person name="Toffoli L.M."/>
            <person name="Pedraza R."/>
            <person name="Cocconcelli P.S."/>
        </authorList>
    </citation>
    <scope>NUCLEOTIDE SEQUENCE [LARGE SCALE GENOMIC DNA]</scope>
    <source>
        <strain evidence="10 12">REC3</strain>
        <plasmid evidence="10">p2unnamed</plasmid>
    </source>
</reference>
<evidence type="ECO:0000256" key="5">
    <source>
        <dbReference type="ARBA" id="ARBA00067668"/>
    </source>
</evidence>
<keyword evidence="8" id="KW-0614">Plasmid</keyword>
<evidence type="ECO:0000256" key="2">
    <source>
        <dbReference type="ARBA" id="ARBA00022598"/>
    </source>
</evidence>
<feature type="domain" description="AMP-dependent synthetase/ligase" evidence="6">
    <location>
        <begin position="11"/>
        <end position="360"/>
    </location>
</feature>
<dbReference type="RefSeq" id="WP_040137609.1">
    <property type="nucleotide sequence ID" value="NZ_CP007796.1"/>
</dbReference>
<evidence type="ECO:0000256" key="3">
    <source>
        <dbReference type="ARBA" id="ARBA00051915"/>
    </source>
</evidence>
<dbReference type="PANTHER" id="PTHR43767:SF1">
    <property type="entry name" value="NONRIBOSOMAL PEPTIDE SYNTHASE PES1 (EUROFUNG)-RELATED"/>
    <property type="match status" value="1"/>
</dbReference>
<dbReference type="PANTHER" id="PTHR43767">
    <property type="entry name" value="LONG-CHAIN-FATTY-ACID--COA LIGASE"/>
    <property type="match status" value="1"/>
</dbReference>
<dbReference type="Pfam" id="PF13193">
    <property type="entry name" value="AMP-binding_C"/>
    <property type="match status" value="1"/>
</dbReference>
<geneLocation type="plasmid" evidence="8 11">
    <name>AbAZ39_p3</name>
</geneLocation>
<dbReference type="InterPro" id="IPR025110">
    <property type="entry name" value="AMP-bd_C"/>
</dbReference>
<organism evidence="8 11">
    <name type="scientific">Azospirillum argentinense</name>
    <dbReference type="NCBI Taxonomy" id="2970906"/>
    <lineage>
        <taxon>Bacteria</taxon>
        <taxon>Pseudomonadati</taxon>
        <taxon>Pseudomonadota</taxon>
        <taxon>Alphaproteobacteria</taxon>
        <taxon>Rhodospirillales</taxon>
        <taxon>Azospirillaceae</taxon>
        <taxon>Azospirillum</taxon>
    </lineage>
</organism>
<dbReference type="InterPro" id="IPR050237">
    <property type="entry name" value="ATP-dep_AMP-bd_enzyme"/>
</dbReference>
<dbReference type="Gene3D" id="3.40.50.12780">
    <property type="entry name" value="N-terminal domain of ligase-like"/>
    <property type="match status" value="1"/>
</dbReference>
<dbReference type="Proteomes" id="UP000027186">
    <property type="component" value="Plasmid AbAZ39_p3"/>
</dbReference>
<keyword evidence="2" id="KW-0436">Ligase</keyword>
<evidence type="ECO:0000313" key="13">
    <source>
        <dbReference type="Proteomes" id="UP001628281"/>
    </source>
</evidence>
<evidence type="ECO:0000313" key="9">
    <source>
        <dbReference type="EMBL" id="MFL7902142.1"/>
    </source>
</evidence>
<geneLocation type="plasmid" evidence="10">
    <name>p2unnamed</name>
</geneLocation>
<comment type="catalytic activity">
    <reaction evidence="3">
        <text>3-(methylsulfanyl)propanoate + ATP + CoA = 3-(methylsulfanyl)propanoyl-CoA + AMP + diphosphate</text>
        <dbReference type="Rhea" id="RHEA:43052"/>
        <dbReference type="ChEBI" id="CHEBI:30616"/>
        <dbReference type="ChEBI" id="CHEBI:33019"/>
        <dbReference type="ChEBI" id="CHEBI:49016"/>
        <dbReference type="ChEBI" id="CHEBI:57287"/>
        <dbReference type="ChEBI" id="CHEBI:82815"/>
        <dbReference type="ChEBI" id="CHEBI:456215"/>
        <dbReference type="EC" id="6.2.1.44"/>
    </reaction>
    <physiologicalReaction direction="left-to-right" evidence="3">
        <dbReference type="Rhea" id="RHEA:43053"/>
    </physiologicalReaction>
</comment>
<keyword evidence="13" id="KW-1185">Reference proteome</keyword>
<dbReference type="FunFam" id="3.30.300.30:FF:000008">
    <property type="entry name" value="2,3-dihydroxybenzoate-AMP ligase"/>
    <property type="match status" value="1"/>
</dbReference>
<dbReference type="InterPro" id="IPR000873">
    <property type="entry name" value="AMP-dep_synth/lig_dom"/>
</dbReference>
<dbReference type="InterPro" id="IPR045851">
    <property type="entry name" value="AMP-bd_C_sf"/>
</dbReference>
<evidence type="ECO:0000259" key="6">
    <source>
        <dbReference type="Pfam" id="PF00501"/>
    </source>
</evidence>
<protein>
    <recommendedName>
        <fullName evidence="5">3-methylmercaptopropionyl-CoA ligase</fullName>
        <ecNumber evidence="4">6.2.1.44</ecNumber>
    </recommendedName>
</protein>
<sequence>MVNLSAFIRFHALRTPDRLALVYGDQRISYADFLDRIGRMAAFLHRRGVREGDVVAVVMKNSAAFLEIAFAASHLGAVFLPINYRLAAPEVSFITGNAGAVLVFADTELAAAVEGDPRAVLVDAAAQADGRALAGSEGPVPPMRVRGSQDLFRLMYTSGTTDHPKGVMHSYENFYWKCMDHVTALGLTAEDRLLAVGPLYHVGAFDLPGLAVLWLGGTICLLRDFDPDTALAAIEREQLTGAWFAPVMVGRILSHPERGRYDVSSLKWAIGGGERTPEQRIRDFTGLFANARYIDGYGLTESCSGDTLMEAGREIEKIGSTGRALAHVEIDIRDDAGTSLPAGDIGEICLRGPKVTKGYWKDPEKTARSFYGDWFRTGDVGYLDADGFLFLTDRKKDMIISGGENIASSEIERVVFLLPQVVEVAVIAVPDERWGEVPAAVVVLKEGESLDAETLEQHCRRHLAGFKIPKRLLLREALPRNPSGKVLKRVLRDELAPAHSEDTP</sequence>
<gene>
    <name evidence="8" type="ORF">ABAZ39_29065</name>
    <name evidence="9" type="ORF">ACJ41P_13480</name>
    <name evidence="10" type="ORF">C1S70_05265</name>
</gene>
<evidence type="ECO:0000313" key="11">
    <source>
        <dbReference type="Proteomes" id="UP000027186"/>
    </source>
</evidence>
<dbReference type="EMBL" id="JBJLSN010000015">
    <property type="protein sequence ID" value="MFL7902142.1"/>
    <property type="molecule type" value="Genomic_DNA"/>
</dbReference>
<dbReference type="Pfam" id="PF00501">
    <property type="entry name" value="AMP-binding"/>
    <property type="match status" value="1"/>
</dbReference>
<dbReference type="EC" id="6.2.1.44" evidence="4"/>
<evidence type="ECO:0000256" key="1">
    <source>
        <dbReference type="ARBA" id="ARBA00006432"/>
    </source>
</evidence>
<dbReference type="Gene3D" id="3.30.300.30">
    <property type="match status" value="1"/>
</dbReference>
<name>A0A060DTC6_9PROT</name>
<accession>A0A060DTC6</accession>
<dbReference type="CDD" id="cd17631">
    <property type="entry name" value="FACL_FadD13-like"/>
    <property type="match status" value="1"/>
</dbReference>
<proteinExistence type="inferred from homology"/>
<reference evidence="9 13" key="3">
    <citation type="submission" date="2024-11" db="EMBL/GenBank/DDBJ databases">
        <title>Draft genome sequences of two bacteria associated to sugarcane roots in Colombia.</title>
        <authorList>
            <person name="Pardo-Diaz S."/>
            <person name="Masmela-Mendoza J."/>
            <person name="Delgadillo-Duran P."/>
            <person name="Bautista E.J."/>
            <person name="Rojas-Tapias D.F."/>
        </authorList>
    </citation>
    <scope>NUCLEOTIDE SEQUENCE [LARGE SCALE GENOMIC DNA]</scope>
    <source>
        <strain evidence="9 13">Ap18</strain>
    </source>
</reference>
<dbReference type="Proteomes" id="UP001628281">
    <property type="component" value="Unassembled WGS sequence"/>
</dbReference>
<dbReference type="NCBIfam" id="NF004797">
    <property type="entry name" value="PRK06145.1"/>
    <property type="match status" value="1"/>
</dbReference>
<evidence type="ECO:0000313" key="10">
    <source>
        <dbReference type="EMBL" id="PNQ99784.1"/>
    </source>
</evidence>
<feature type="domain" description="AMP-binding enzyme C-terminal" evidence="7">
    <location>
        <begin position="410"/>
        <end position="485"/>
    </location>
</feature>
<evidence type="ECO:0000313" key="12">
    <source>
        <dbReference type="Proteomes" id="UP000236268"/>
    </source>
</evidence>
<dbReference type="SUPFAM" id="SSF56801">
    <property type="entry name" value="Acetyl-CoA synthetase-like"/>
    <property type="match status" value="1"/>
</dbReference>
<dbReference type="KEGG" id="abq:ABAZ39_29065"/>
<dbReference type="EMBL" id="CP007796">
    <property type="protein sequence ID" value="AIB15910.1"/>
    <property type="molecule type" value="Genomic_DNA"/>
</dbReference>
<accession>A0A2K1G4R1</accession>
<reference evidence="8 11" key="1">
    <citation type="journal article" date="2014" name="Genome Announc.">
        <title>Complete Genome Sequence of the Model Rhizosphere Strain Azospirillum brasilense Az39, Successfully Applied in Agriculture.</title>
        <authorList>
            <person name="Rivera D."/>
            <person name="Revale S."/>
            <person name="Molina R."/>
            <person name="Gualpa J."/>
            <person name="Puente M."/>
            <person name="Maroniche G."/>
            <person name="Paris G."/>
            <person name="Baker D."/>
            <person name="Clavijo B."/>
            <person name="McLay K."/>
            <person name="Spaepen S."/>
            <person name="Perticari A."/>
            <person name="Vazquez M."/>
            <person name="Wisniewski-Dye F."/>
            <person name="Watkins C."/>
            <person name="Martinez-Abarca F."/>
            <person name="Vanderleyden J."/>
            <person name="Cassan F."/>
        </authorList>
    </citation>
    <scope>NUCLEOTIDE SEQUENCE [LARGE SCALE GENOMIC DNA]</scope>
    <source>
        <strain evidence="8 11">Az39</strain>
        <plasmid evidence="8">AbAZ39_p3</plasmid>
    </source>
</reference>
<dbReference type="InterPro" id="IPR042099">
    <property type="entry name" value="ANL_N_sf"/>
</dbReference>
<evidence type="ECO:0000259" key="7">
    <source>
        <dbReference type="Pfam" id="PF13193"/>
    </source>
</evidence>
<comment type="similarity">
    <text evidence="1">Belongs to the ATP-dependent AMP-binding enzyme family.</text>
</comment>
<dbReference type="EMBL" id="POWG01000004">
    <property type="protein sequence ID" value="PNQ99784.1"/>
    <property type="molecule type" value="Genomic_DNA"/>
</dbReference>
<dbReference type="OrthoDB" id="9803968at2"/>